<keyword evidence="4" id="KW-1185">Reference proteome</keyword>
<feature type="domain" description="Peptidase C-terminal archaeal/bacterial" evidence="1">
    <location>
        <begin position="62"/>
        <end position="129"/>
    </location>
</feature>
<feature type="domain" description="Peptidase C-terminal archaeal/bacterial" evidence="1">
    <location>
        <begin position="703"/>
        <end position="771"/>
    </location>
</feature>
<accession>A0A511TCK7</accession>
<dbReference type="RefSeq" id="WP_143097454.1">
    <property type="nucleotide sequence ID" value="NZ_BJXR01000050.1"/>
</dbReference>
<feature type="domain" description="Peptidase C-terminal archaeal/bacterial" evidence="1">
    <location>
        <begin position="175"/>
        <end position="241"/>
    </location>
</feature>
<dbReference type="Gene3D" id="2.60.120.380">
    <property type="match status" value="12"/>
</dbReference>
<name>A0A511TCK7_MYXFU</name>
<dbReference type="Pfam" id="PF04151">
    <property type="entry name" value="PPC"/>
    <property type="match status" value="5"/>
</dbReference>
<evidence type="ECO:0000313" key="2">
    <source>
        <dbReference type="EMBL" id="GEN11915.1"/>
    </source>
</evidence>
<protein>
    <submittedName>
        <fullName evidence="3">Pre-peptidase C-terminal domain-containing protein</fullName>
    </submittedName>
</protein>
<dbReference type="STRING" id="1334629.MFUL124B02_10780"/>
<evidence type="ECO:0000313" key="4">
    <source>
        <dbReference type="Proteomes" id="UP000183760"/>
    </source>
</evidence>
<dbReference type="PROSITE" id="PS51257">
    <property type="entry name" value="PROKAR_LIPOPROTEIN"/>
    <property type="match status" value="1"/>
</dbReference>
<dbReference type="Proteomes" id="UP000321514">
    <property type="component" value="Unassembled WGS sequence"/>
</dbReference>
<reference evidence="2 5" key="2">
    <citation type="submission" date="2019-07" db="EMBL/GenBank/DDBJ databases">
        <title>Whole genome shotgun sequence of Myxococcus fulvus NBRC 100333.</title>
        <authorList>
            <person name="Hosoyama A."/>
            <person name="Uohara A."/>
            <person name="Ohji S."/>
            <person name="Ichikawa N."/>
        </authorList>
    </citation>
    <scope>NUCLEOTIDE SEQUENCE [LARGE SCALE GENOMIC DNA]</scope>
    <source>
        <strain evidence="2 5">NBRC 100333</strain>
    </source>
</reference>
<evidence type="ECO:0000313" key="5">
    <source>
        <dbReference type="Proteomes" id="UP000321514"/>
    </source>
</evidence>
<proteinExistence type="predicted"/>
<sequence>MKSLQRIFLLAGVLLLWSGCRGESRESDPDSTDDHSQKLVDGVLTPGTPIPFIAAPTGGQRLYTLDVPAHQSAVTFATTGGPGNLDMKVGFGAAPTATTGDCTSAGADSVERCTVSGRDVAGTWYVLLTATSSFSNVTLTATVSAYGTGTSPVRALTSGQAVTAVSGVVGDWLMYSLQVPAGQTRLSVALSDGTGNADLYLRHGSTPDLATYSCRSNTLGNTEACEVSAPQAGTWYVMLRGYTAFSGARLVGTVVPPVTALINGQPATNLSAAKDAMLFFTLEVPAQQASLKVTLSGGTGDADLYVKRGGNPSTTSYDCRSWVTGNTETCTVTAPVAGTYHVMVRGYAAFSGVTLLARSVSLELAVPLVNGQEVSRLDSESGGPFLFRLDVPESVATLHFEVPSLFFGSFLMTVKYGSPPEGTDYDCSRSSTGARCVFEEPRAGAWYVRVAPEYPYRKFEYLSVLGWYRGVVSNTALTNLQPVTGVGGHGNDRLYYTLEVPPGQARLAIWAQGGTGSGYVSARRGSRPVHDGGYACRKPLPGSCVIDAPAAGTWHFWVEPGGSGDFAGHTLTAGYTSSVPVSTGTLVLDQPSAPFSGMPLEDRLFTLQVPPHQVKLEFTLSSPTLDVMVDAQPGSPPSATGTTGCFMLVPCVIERPSGGTWYVRIRSRAAFTDRTLVAKVTAPLPLFNGVTVDGIAESFQGTYYRFDVPPGRTGLTFVTQGYTQADASLYVKRGALPTNTDYDCASTQSYSSYERCDYFDPQEGPWFVLVRVTSMWPPPGSGHNATLVARHSETGPISSVTADTATPLLASSNVFRTYRLELPEGLPYLLVDLLAGQYHEGSGPELWIQHGAYPTEFSYKCKAWRSCDIPTPAGGVWFITLSGNAAFDGAMRITTTNREARALVNGMWEQPVQNVPVSTMTVYRLEVPPGASHLNFNLKGETSNTSNANLFVRYGAPPTTYSYDCASRNAMSSEENCDFVQPRAGTWYVGHWTQTVTNLSSMARLSGTYSMTQAEGIPSLDSHVALTGLLGEGGSQQVWRMEVPPGQGLLWFGTGNGVGNPTLKVKYGGRPVGGVSVDCTGSSLANGKGCVIPNPSAGTWFVSLTTSAWYRGLSLTGGFVGAQTVTALTNGVPLPNLVIKPGQPQFFTLEVPAGETELLFEVSGQQAATTGDLAVFLAKDALPTTASTRCAEPTAGTVRCQVSAPAAGTWYALVRSTSATFTSARVVGFHAQQVDAVPLLRSGTYTKGLTASSALARTFKVMVPPGMDHLAVEAAGMDTGSPAGAMKVAARKGSPPTATEFGCASSDFRSYNSCWVLDPEPGVWYVTMTPSGAYRDLAMFVEAL</sequence>
<dbReference type="Proteomes" id="UP000183760">
    <property type="component" value="Unassembled WGS sequence"/>
</dbReference>
<dbReference type="InterPro" id="IPR007280">
    <property type="entry name" value="Peptidase_C_arc/bac"/>
</dbReference>
<evidence type="ECO:0000259" key="1">
    <source>
        <dbReference type="Pfam" id="PF04151"/>
    </source>
</evidence>
<dbReference type="EMBL" id="FOIB01000013">
    <property type="protein sequence ID" value="SEU38806.1"/>
    <property type="molecule type" value="Genomic_DNA"/>
</dbReference>
<feature type="domain" description="Peptidase C-terminal archaeal/bacterial" evidence="1">
    <location>
        <begin position="279"/>
        <end position="346"/>
    </location>
</feature>
<organism evidence="2 5">
    <name type="scientific">Myxococcus fulvus</name>
    <dbReference type="NCBI Taxonomy" id="33"/>
    <lineage>
        <taxon>Bacteria</taxon>
        <taxon>Pseudomonadati</taxon>
        <taxon>Myxococcota</taxon>
        <taxon>Myxococcia</taxon>
        <taxon>Myxococcales</taxon>
        <taxon>Cystobacterineae</taxon>
        <taxon>Myxococcaceae</taxon>
        <taxon>Myxococcus</taxon>
    </lineage>
</organism>
<evidence type="ECO:0000313" key="3">
    <source>
        <dbReference type="EMBL" id="SEU38806.1"/>
    </source>
</evidence>
<feature type="domain" description="Peptidase C-terminal archaeal/bacterial" evidence="1">
    <location>
        <begin position="922"/>
        <end position="989"/>
    </location>
</feature>
<gene>
    <name evidence="2" type="ORF">MFU01_69520</name>
    <name evidence="3" type="ORF">SAMN05443572_113205</name>
</gene>
<reference evidence="3 4" key="1">
    <citation type="submission" date="2016-10" db="EMBL/GenBank/DDBJ databases">
        <authorList>
            <person name="Varghese N."/>
            <person name="Submissions S."/>
        </authorList>
    </citation>
    <scope>NUCLEOTIDE SEQUENCE [LARGE SCALE GENOMIC DNA]</scope>
    <source>
        <strain evidence="3 4">DSM 16525</strain>
    </source>
</reference>
<dbReference type="OrthoDB" id="5381232at2"/>
<dbReference type="EMBL" id="BJXR01000050">
    <property type="protein sequence ID" value="GEN11915.1"/>
    <property type="molecule type" value="Genomic_DNA"/>
</dbReference>
<comment type="caution">
    <text evidence="2">The sequence shown here is derived from an EMBL/GenBank/DDBJ whole genome shotgun (WGS) entry which is preliminary data.</text>
</comment>